<evidence type="ECO:0000256" key="3">
    <source>
        <dbReference type="ARBA" id="ARBA00010617"/>
    </source>
</evidence>
<dbReference type="InterPro" id="IPR050364">
    <property type="entry name" value="Cytochrome_P450_fung"/>
</dbReference>
<evidence type="ECO:0000256" key="8">
    <source>
        <dbReference type="ARBA" id="ARBA00023033"/>
    </source>
</evidence>
<gene>
    <name evidence="11" type="ORF">EXIGLDRAFT_836620</name>
</gene>
<keyword evidence="4 9" id="KW-0349">Heme</keyword>
<comment type="pathway">
    <text evidence="2">Secondary metabolite biosynthesis.</text>
</comment>
<dbReference type="PANTHER" id="PTHR46300">
    <property type="entry name" value="P450, PUTATIVE (EUROFUNG)-RELATED-RELATED"/>
    <property type="match status" value="1"/>
</dbReference>
<evidence type="ECO:0000256" key="10">
    <source>
        <dbReference type="RuleBase" id="RU000461"/>
    </source>
</evidence>
<sequence length="507" mass="56857">MLTVIAGLVAAVLVFFFIHGVWTSSSLARRGLREPPGPRPRFLIGNLLDVPTKDAHIAYAELAQKYGPVMQFKLPAQNMVFLSSAKAVSDLLEKRGSVYSDRPAFPMPELMGWGWNLTFKRHDESWRIRRRILHHNLHIGANAKHAGLQTHTALVFAQQLLESPGQFVEHIRRSAAANIMRMTYGLDIALKDDPLVKVAEVAMDSLPLPGTYLVDLVPALKYVPWWFPGAGFKRDAMRWTEYPKALINMPFERVKRDMELGTAQHSVVADALSQGASEDWATIVKEAAAVMYLGGSDTTVSTLMTFSLGMIKHTDVQRKAQEELDRVVGTDRLPTFEDRESLPYIEAIIREAYRMLPVLPLGLPHAAEQDDEYEGMLIRKGTSVFANIWAILHDPVVYPDPEVFRPERFLKDGRIDTNIPDPRTHHFGFGRRVCPGKHFADTTVYITIATILACFNISTAVENGVEVPPSGKVHHGLVSTPERFECTIEPRSTRVRSLIVDALDSEY</sequence>
<dbReference type="PRINTS" id="PR00463">
    <property type="entry name" value="EP450I"/>
</dbReference>
<dbReference type="CDD" id="cd11065">
    <property type="entry name" value="CYP64-like"/>
    <property type="match status" value="1"/>
</dbReference>
<protein>
    <submittedName>
        <fullName evidence="11">Cytochrome P450</fullName>
    </submittedName>
</protein>
<dbReference type="OrthoDB" id="2789670at2759"/>
<dbReference type="GO" id="GO:0004497">
    <property type="term" value="F:monooxygenase activity"/>
    <property type="evidence" value="ECO:0007669"/>
    <property type="project" value="UniProtKB-KW"/>
</dbReference>
<evidence type="ECO:0000313" key="12">
    <source>
        <dbReference type="Proteomes" id="UP000077266"/>
    </source>
</evidence>
<dbReference type="InterPro" id="IPR036396">
    <property type="entry name" value="Cyt_P450_sf"/>
</dbReference>
<dbReference type="GO" id="GO:0020037">
    <property type="term" value="F:heme binding"/>
    <property type="evidence" value="ECO:0007669"/>
    <property type="project" value="InterPro"/>
</dbReference>
<keyword evidence="5 9" id="KW-0479">Metal-binding</keyword>
<reference evidence="11 12" key="1">
    <citation type="journal article" date="2016" name="Mol. Biol. Evol.">
        <title>Comparative Genomics of Early-Diverging Mushroom-Forming Fungi Provides Insights into the Origins of Lignocellulose Decay Capabilities.</title>
        <authorList>
            <person name="Nagy L.G."/>
            <person name="Riley R."/>
            <person name="Tritt A."/>
            <person name="Adam C."/>
            <person name="Daum C."/>
            <person name="Floudas D."/>
            <person name="Sun H."/>
            <person name="Yadav J.S."/>
            <person name="Pangilinan J."/>
            <person name="Larsson K.H."/>
            <person name="Matsuura K."/>
            <person name="Barry K."/>
            <person name="Labutti K."/>
            <person name="Kuo R."/>
            <person name="Ohm R.A."/>
            <person name="Bhattacharya S.S."/>
            <person name="Shirouzu T."/>
            <person name="Yoshinaga Y."/>
            <person name="Martin F.M."/>
            <person name="Grigoriev I.V."/>
            <person name="Hibbett D.S."/>
        </authorList>
    </citation>
    <scope>NUCLEOTIDE SEQUENCE [LARGE SCALE GENOMIC DNA]</scope>
    <source>
        <strain evidence="11 12">HHB12029</strain>
    </source>
</reference>
<keyword evidence="6 10" id="KW-0560">Oxidoreductase</keyword>
<organism evidence="11 12">
    <name type="scientific">Exidia glandulosa HHB12029</name>
    <dbReference type="NCBI Taxonomy" id="1314781"/>
    <lineage>
        <taxon>Eukaryota</taxon>
        <taxon>Fungi</taxon>
        <taxon>Dikarya</taxon>
        <taxon>Basidiomycota</taxon>
        <taxon>Agaricomycotina</taxon>
        <taxon>Agaricomycetes</taxon>
        <taxon>Auriculariales</taxon>
        <taxon>Exidiaceae</taxon>
        <taxon>Exidia</taxon>
    </lineage>
</organism>
<evidence type="ECO:0000256" key="2">
    <source>
        <dbReference type="ARBA" id="ARBA00005179"/>
    </source>
</evidence>
<dbReference type="InterPro" id="IPR002401">
    <property type="entry name" value="Cyt_P450_E_grp-I"/>
</dbReference>
<dbReference type="PROSITE" id="PS00086">
    <property type="entry name" value="CYTOCHROME_P450"/>
    <property type="match status" value="1"/>
</dbReference>
<evidence type="ECO:0000256" key="9">
    <source>
        <dbReference type="PIRSR" id="PIRSR602401-1"/>
    </source>
</evidence>
<dbReference type="InterPro" id="IPR001128">
    <property type="entry name" value="Cyt_P450"/>
</dbReference>
<dbReference type="AlphaFoldDB" id="A0A165HNS8"/>
<evidence type="ECO:0000256" key="5">
    <source>
        <dbReference type="ARBA" id="ARBA00022723"/>
    </source>
</evidence>
<dbReference type="InterPro" id="IPR017972">
    <property type="entry name" value="Cyt_P450_CS"/>
</dbReference>
<dbReference type="EMBL" id="KV426012">
    <property type="protein sequence ID" value="KZV92242.1"/>
    <property type="molecule type" value="Genomic_DNA"/>
</dbReference>
<proteinExistence type="inferred from homology"/>
<feature type="binding site" description="axial binding residue" evidence="9">
    <location>
        <position position="434"/>
    </location>
    <ligand>
        <name>heme</name>
        <dbReference type="ChEBI" id="CHEBI:30413"/>
    </ligand>
    <ligandPart>
        <name>Fe</name>
        <dbReference type="ChEBI" id="CHEBI:18248"/>
    </ligandPart>
</feature>
<dbReference type="SUPFAM" id="SSF48264">
    <property type="entry name" value="Cytochrome P450"/>
    <property type="match status" value="1"/>
</dbReference>
<comment type="similarity">
    <text evidence="3 10">Belongs to the cytochrome P450 family.</text>
</comment>
<dbReference type="GO" id="GO:0005506">
    <property type="term" value="F:iron ion binding"/>
    <property type="evidence" value="ECO:0007669"/>
    <property type="project" value="InterPro"/>
</dbReference>
<dbReference type="STRING" id="1314781.A0A165HNS8"/>
<evidence type="ECO:0000256" key="1">
    <source>
        <dbReference type="ARBA" id="ARBA00001971"/>
    </source>
</evidence>
<dbReference type="Gene3D" id="1.10.630.10">
    <property type="entry name" value="Cytochrome P450"/>
    <property type="match status" value="1"/>
</dbReference>
<accession>A0A165HNS8</accession>
<keyword evidence="8 10" id="KW-0503">Monooxygenase</keyword>
<dbReference type="Proteomes" id="UP000077266">
    <property type="component" value="Unassembled WGS sequence"/>
</dbReference>
<dbReference type="Pfam" id="PF00067">
    <property type="entry name" value="p450"/>
    <property type="match status" value="1"/>
</dbReference>
<name>A0A165HNS8_EXIGL</name>
<keyword evidence="12" id="KW-1185">Reference proteome</keyword>
<keyword evidence="7 9" id="KW-0408">Iron</keyword>
<evidence type="ECO:0000256" key="6">
    <source>
        <dbReference type="ARBA" id="ARBA00023002"/>
    </source>
</evidence>
<evidence type="ECO:0000256" key="4">
    <source>
        <dbReference type="ARBA" id="ARBA00022617"/>
    </source>
</evidence>
<comment type="cofactor">
    <cofactor evidence="1 9">
        <name>heme</name>
        <dbReference type="ChEBI" id="CHEBI:30413"/>
    </cofactor>
</comment>
<evidence type="ECO:0000313" key="11">
    <source>
        <dbReference type="EMBL" id="KZV92242.1"/>
    </source>
</evidence>
<evidence type="ECO:0000256" key="7">
    <source>
        <dbReference type="ARBA" id="ARBA00023004"/>
    </source>
</evidence>
<dbReference type="PRINTS" id="PR00385">
    <property type="entry name" value="P450"/>
</dbReference>
<dbReference type="PANTHER" id="PTHR46300:SF7">
    <property type="entry name" value="P450, PUTATIVE (EUROFUNG)-RELATED"/>
    <property type="match status" value="1"/>
</dbReference>
<dbReference type="GO" id="GO:0016705">
    <property type="term" value="F:oxidoreductase activity, acting on paired donors, with incorporation or reduction of molecular oxygen"/>
    <property type="evidence" value="ECO:0007669"/>
    <property type="project" value="InterPro"/>
</dbReference>
<dbReference type="InParanoid" id="A0A165HNS8"/>